<dbReference type="Gene3D" id="6.20.330.10">
    <property type="match status" value="1"/>
</dbReference>
<evidence type="ECO:0000256" key="7">
    <source>
        <dbReference type="SAM" id="Phobius"/>
    </source>
</evidence>
<dbReference type="EMBL" id="CP104694">
    <property type="protein sequence ID" value="UXI69127.1"/>
    <property type="molecule type" value="Genomic_DNA"/>
</dbReference>
<keyword evidence="5" id="KW-0720">Serine protease</keyword>
<dbReference type="InterPro" id="IPR047217">
    <property type="entry name" value="S49_SppA_67K_type_N"/>
</dbReference>
<feature type="domain" description="Peptidase S49" evidence="8">
    <location>
        <begin position="134"/>
        <end position="287"/>
    </location>
</feature>
<evidence type="ECO:0000313" key="9">
    <source>
        <dbReference type="EMBL" id="UXI69127.1"/>
    </source>
</evidence>
<keyword evidence="10" id="KW-1185">Reference proteome</keyword>
<dbReference type="RefSeq" id="WP_261696085.1">
    <property type="nucleotide sequence ID" value="NZ_CP104694.1"/>
</dbReference>
<protein>
    <submittedName>
        <fullName evidence="9">Signal peptide peptidase SppA</fullName>
    </submittedName>
</protein>
<evidence type="ECO:0000256" key="4">
    <source>
        <dbReference type="ARBA" id="ARBA00022801"/>
    </source>
</evidence>
<feature type="transmembrane region" description="Helical" evidence="7">
    <location>
        <begin position="26"/>
        <end position="45"/>
    </location>
</feature>
<evidence type="ECO:0000313" key="10">
    <source>
        <dbReference type="Proteomes" id="UP001064632"/>
    </source>
</evidence>
<feature type="domain" description="Peptidase S49" evidence="8">
    <location>
        <begin position="390"/>
        <end position="540"/>
    </location>
</feature>
<dbReference type="NCBIfam" id="TIGR00706">
    <property type="entry name" value="SppA_dom"/>
    <property type="match status" value="1"/>
</dbReference>
<evidence type="ECO:0000256" key="2">
    <source>
        <dbReference type="ARBA" id="ARBA00008683"/>
    </source>
</evidence>
<dbReference type="PANTHER" id="PTHR33209">
    <property type="entry name" value="PROTEASE 4"/>
    <property type="match status" value="1"/>
</dbReference>
<keyword evidence="6 7" id="KW-0472">Membrane</keyword>
<keyword evidence="3" id="KW-0645">Protease</keyword>
<proteinExistence type="inferred from homology"/>
<keyword evidence="7" id="KW-0812">Transmembrane</keyword>
<dbReference type="InterPro" id="IPR047272">
    <property type="entry name" value="S49_SppA_C"/>
</dbReference>
<dbReference type="SUPFAM" id="SSF52096">
    <property type="entry name" value="ClpP/crotonase"/>
    <property type="match status" value="2"/>
</dbReference>
<evidence type="ECO:0000256" key="6">
    <source>
        <dbReference type="ARBA" id="ARBA00023136"/>
    </source>
</evidence>
<evidence type="ECO:0000259" key="8">
    <source>
        <dbReference type="Pfam" id="PF01343"/>
    </source>
</evidence>
<name>A0ABY6BHZ4_9GAMM</name>
<keyword evidence="7" id="KW-1133">Transmembrane helix</keyword>
<dbReference type="CDD" id="cd07023">
    <property type="entry name" value="S49_Sppa_N_C"/>
    <property type="match status" value="1"/>
</dbReference>
<evidence type="ECO:0000256" key="5">
    <source>
        <dbReference type="ARBA" id="ARBA00022825"/>
    </source>
</evidence>
<dbReference type="InterPro" id="IPR004634">
    <property type="entry name" value="Pept_S49_pIV"/>
</dbReference>
<accession>A0ABY6BHZ4</accession>
<gene>
    <name evidence="9" type="primary">sppA</name>
    <name evidence="9" type="ORF">N4264_05610</name>
</gene>
<dbReference type="PANTHER" id="PTHR33209:SF1">
    <property type="entry name" value="PEPTIDASE S49 DOMAIN-CONTAINING PROTEIN"/>
    <property type="match status" value="1"/>
</dbReference>
<dbReference type="CDD" id="cd07018">
    <property type="entry name" value="S49_SppA_67K_type"/>
    <property type="match status" value="1"/>
</dbReference>
<dbReference type="Pfam" id="PF01343">
    <property type="entry name" value="Peptidase_S49"/>
    <property type="match status" value="2"/>
</dbReference>
<reference evidence="9" key="1">
    <citation type="submission" date="2022-09" db="EMBL/GenBank/DDBJ databases">
        <title>Tahibacter sp. nov., isolated from a fresh water.</title>
        <authorList>
            <person name="Baek J.H."/>
            <person name="Lee J.K."/>
            <person name="Kim J.M."/>
            <person name="Jeon C.O."/>
        </authorList>
    </citation>
    <scope>NUCLEOTIDE SEQUENCE</scope>
    <source>
        <strain evidence="9">W38</strain>
    </source>
</reference>
<comment type="similarity">
    <text evidence="2">Belongs to the peptidase S49 family.</text>
</comment>
<dbReference type="InterPro" id="IPR002142">
    <property type="entry name" value="Peptidase_S49"/>
</dbReference>
<organism evidence="9 10">
    <name type="scientific">Tahibacter amnicola</name>
    <dbReference type="NCBI Taxonomy" id="2976241"/>
    <lineage>
        <taxon>Bacteria</taxon>
        <taxon>Pseudomonadati</taxon>
        <taxon>Pseudomonadota</taxon>
        <taxon>Gammaproteobacteria</taxon>
        <taxon>Lysobacterales</taxon>
        <taxon>Rhodanobacteraceae</taxon>
        <taxon>Tahibacter</taxon>
    </lineage>
</organism>
<keyword evidence="4" id="KW-0378">Hydrolase</keyword>
<dbReference type="PIRSF" id="PIRSF001217">
    <property type="entry name" value="Protease_4_SppA"/>
    <property type="match status" value="1"/>
</dbReference>
<dbReference type="InterPro" id="IPR004635">
    <property type="entry name" value="Pept_S49_SppA"/>
</dbReference>
<evidence type="ECO:0000256" key="1">
    <source>
        <dbReference type="ARBA" id="ARBA00004370"/>
    </source>
</evidence>
<evidence type="ECO:0000256" key="3">
    <source>
        <dbReference type="ARBA" id="ARBA00022670"/>
    </source>
</evidence>
<dbReference type="NCBIfam" id="TIGR00705">
    <property type="entry name" value="SppA_67K"/>
    <property type="match status" value="1"/>
</dbReference>
<comment type="subcellular location">
    <subcellularLocation>
        <location evidence="1">Membrane</location>
    </subcellularLocation>
</comment>
<sequence length="617" mass="67468">MTERKPGVIRRFFGGIWAALNFTRRLVLNALFFLILLIFVLALFAPSPVVHPRTALVLDPKGEIVEQYKSDPGSRALSRMVGEKGSEVQLRDLLRVIEKATHDPNIERIVLMPDEIRGAGIATLTEIGTALERFRSSGKEVIAVSDGMNQMQYFLATYADQILLHPDGAILLTGFGSYRNYYKDLLDKLAVKVHLFRVGEYKSAAEPYVMNHASPEAREADLFWLGGLWENWLAEVGSRRKLAPRAIQNGIELLPETIKDADGDLARIALTANLVDRLATRDEARQILIEKGERDEAIHSFRQVSWRDYDAMNVRDAFAELRPAVAVVVAEGDIFNGEQAPGTVGGESTANLLRRAREDDKVKAVVLRVNSPGGEAFASEQIRREVELIKAAGKPMVVSMGDVAASGGYWISMNADEIYAQAGTITGSIGIYGLFVSVPETLEKIGVHTDGVGTTPFAGAYDPRLPLDPAVGTVIQAVLEKGYRDFISRVAAARGKETEAIEEVARGRVWIGRQALERGLVDKLGGLDAAISAAAERANLGSHWTTRYIEKPMSAFESFLMDVAGSSGARALAQISALRPEASFLAEAADLQRPLRLLRGAASGKPTIYAYCFCEVR</sequence>
<dbReference type="InterPro" id="IPR029045">
    <property type="entry name" value="ClpP/crotonase-like_dom_sf"/>
</dbReference>
<dbReference type="Proteomes" id="UP001064632">
    <property type="component" value="Chromosome"/>
</dbReference>
<dbReference type="Gene3D" id="3.90.226.10">
    <property type="entry name" value="2-enoyl-CoA Hydratase, Chain A, domain 1"/>
    <property type="match status" value="3"/>
</dbReference>